<organism evidence="1">
    <name type="scientific">Arundo donax</name>
    <name type="common">Giant reed</name>
    <name type="synonym">Donax arundinaceus</name>
    <dbReference type="NCBI Taxonomy" id="35708"/>
    <lineage>
        <taxon>Eukaryota</taxon>
        <taxon>Viridiplantae</taxon>
        <taxon>Streptophyta</taxon>
        <taxon>Embryophyta</taxon>
        <taxon>Tracheophyta</taxon>
        <taxon>Spermatophyta</taxon>
        <taxon>Magnoliopsida</taxon>
        <taxon>Liliopsida</taxon>
        <taxon>Poales</taxon>
        <taxon>Poaceae</taxon>
        <taxon>PACMAD clade</taxon>
        <taxon>Arundinoideae</taxon>
        <taxon>Arundineae</taxon>
        <taxon>Arundo</taxon>
    </lineage>
</organism>
<reference evidence="1" key="1">
    <citation type="submission" date="2014-09" db="EMBL/GenBank/DDBJ databases">
        <authorList>
            <person name="Magalhaes I.L.F."/>
            <person name="Oliveira U."/>
            <person name="Santos F.R."/>
            <person name="Vidigal T.H.D.A."/>
            <person name="Brescovit A.D."/>
            <person name="Santos A.J."/>
        </authorList>
    </citation>
    <scope>NUCLEOTIDE SEQUENCE</scope>
    <source>
        <tissue evidence="1">Shoot tissue taken approximately 20 cm above the soil surface</tissue>
    </source>
</reference>
<protein>
    <submittedName>
        <fullName evidence="1">Uncharacterized protein</fullName>
    </submittedName>
</protein>
<reference evidence="1" key="2">
    <citation type="journal article" date="2015" name="Data Brief">
        <title>Shoot transcriptome of the giant reed, Arundo donax.</title>
        <authorList>
            <person name="Barrero R.A."/>
            <person name="Guerrero F.D."/>
            <person name="Moolhuijzen P."/>
            <person name="Goolsby J.A."/>
            <person name="Tidwell J."/>
            <person name="Bellgard S.E."/>
            <person name="Bellgard M.I."/>
        </authorList>
    </citation>
    <scope>NUCLEOTIDE SEQUENCE</scope>
    <source>
        <tissue evidence="1">Shoot tissue taken approximately 20 cm above the soil surface</tissue>
    </source>
</reference>
<proteinExistence type="predicted"/>
<dbReference type="EMBL" id="GBRH01256011">
    <property type="protein sequence ID" value="JAD41884.1"/>
    <property type="molecule type" value="Transcribed_RNA"/>
</dbReference>
<evidence type="ECO:0000313" key="1">
    <source>
        <dbReference type="EMBL" id="JAD41884.1"/>
    </source>
</evidence>
<sequence>MSRHRRRLALGWFVGVIPSLSSPSPPPHP</sequence>
<dbReference type="AlphaFoldDB" id="A0A0A8ZR29"/>
<name>A0A0A8ZR29_ARUDO</name>
<accession>A0A0A8ZR29</accession>